<reference evidence="1" key="2">
    <citation type="submission" date="2014-07" db="EMBL/GenBank/DDBJ databases">
        <authorList>
            <person name="Hull J."/>
        </authorList>
    </citation>
    <scope>NUCLEOTIDE SEQUENCE</scope>
</reference>
<accession>A0A0A9VUU8</accession>
<gene>
    <name evidence="1" type="primary">CD72</name>
    <name evidence="1" type="ORF">CM83_7931</name>
    <name evidence="2" type="ORF">g.9001</name>
</gene>
<evidence type="ECO:0000313" key="1">
    <source>
        <dbReference type="EMBL" id="JAG00032.1"/>
    </source>
</evidence>
<sequence length="154" mass="16482">MRRNFVGQTQDDATARMTSCLDSSLESLQLCQADGMPEKQSQVSSTNNERALQSLKTNVIRNSISSYPACLSSEKLTAVGTMHKPSALLPSLRHHNHNEDINGSSSGSSCNSNNTNISDISTHSAKIGIPASSCYVETTRVKAAIALPLDSTEL</sequence>
<dbReference type="EMBL" id="GBHO01043572">
    <property type="protein sequence ID" value="JAG00032.1"/>
    <property type="molecule type" value="Transcribed_RNA"/>
</dbReference>
<name>A0A0A9VUU8_LYGHE</name>
<dbReference type="AlphaFoldDB" id="A0A0A9VUU8"/>
<protein>
    <submittedName>
        <fullName evidence="1">B-cell differentiation antigen CD72</fullName>
    </submittedName>
</protein>
<evidence type="ECO:0000313" key="2">
    <source>
        <dbReference type="EMBL" id="JAQ15327.1"/>
    </source>
</evidence>
<proteinExistence type="predicted"/>
<organism evidence="1">
    <name type="scientific">Lygus hesperus</name>
    <name type="common">Western plant bug</name>
    <dbReference type="NCBI Taxonomy" id="30085"/>
    <lineage>
        <taxon>Eukaryota</taxon>
        <taxon>Metazoa</taxon>
        <taxon>Ecdysozoa</taxon>
        <taxon>Arthropoda</taxon>
        <taxon>Hexapoda</taxon>
        <taxon>Insecta</taxon>
        <taxon>Pterygota</taxon>
        <taxon>Neoptera</taxon>
        <taxon>Paraneoptera</taxon>
        <taxon>Hemiptera</taxon>
        <taxon>Heteroptera</taxon>
        <taxon>Panheteroptera</taxon>
        <taxon>Cimicomorpha</taxon>
        <taxon>Miridae</taxon>
        <taxon>Mirini</taxon>
        <taxon>Lygus</taxon>
    </lineage>
</organism>
<reference evidence="2" key="3">
    <citation type="journal article" date="2016" name="Gigascience">
        <title>De novo construction of an expanded transcriptome assembly for the western tarnished plant bug, Lygus hesperus.</title>
        <authorList>
            <person name="Tassone E.E."/>
            <person name="Geib S.M."/>
            <person name="Hall B."/>
            <person name="Fabrick J.A."/>
            <person name="Brent C.S."/>
            <person name="Hull J.J."/>
        </authorList>
    </citation>
    <scope>NUCLEOTIDE SEQUENCE</scope>
</reference>
<reference evidence="1" key="1">
    <citation type="journal article" date="2014" name="PLoS ONE">
        <title>Transcriptome-Based Identification of ABC Transporters in the Western Tarnished Plant Bug Lygus hesperus.</title>
        <authorList>
            <person name="Hull J.J."/>
            <person name="Chaney K."/>
            <person name="Geib S.M."/>
            <person name="Fabrick J.A."/>
            <person name="Brent C.S."/>
            <person name="Walsh D."/>
            <person name="Lavine L.C."/>
        </authorList>
    </citation>
    <scope>NUCLEOTIDE SEQUENCE</scope>
</reference>
<dbReference type="EMBL" id="GDHC01003302">
    <property type="protein sequence ID" value="JAQ15327.1"/>
    <property type="molecule type" value="Transcribed_RNA"/>
</dbReference>